<evidence type="ECO:0000313" key="9">
    <source>
        <dbReference type="Proteomes" id="UP000510886"/>
    </source>
</evidence>
<name>A0A7H9EJ96_9LACO</name>
<keyword evidence="3" id="KW-0547">Nucleotide-binding</keyword>
<sequence length="204" mass="23226">MKEIVYQENIYPGTRAELVARLREVLSDHRFQHVLGVEQAAIKLAEQNGCSVEKASVAALLHDYTKERSAEDFIAAIKAYHLDPDLLRWGNFIWHGVVGAEMVKTELHVTDEEILNAIRRHTVGAVTMTTLDKIVYVADYIEAGRSFPGVEQARKLAATDLDQAVSFETKHTIQFLMEQNKPVYPQAILTYNRWVAGKNRRIYE</sequence>
<dbReference type="KEGG" id="lsw:GTO87_03345"/>
<dbReference type="PROSITE" id="PS51831">
    <property type="entry name" value="HD"/>
    <property type="match status" value="1"/>
</dbReference>
<dbReference type="GO" id="GO:0000166">
    <property type="term" value="F:nucleotide binding"/>
    <property type="evidence" value="ECO:0007669"/>
    <property type="project" value="UniProtKB-KW"/>
</dbReference>
<gene>
    <name evidence="8" type="ORF">GTO87_03345</name>
</gene>
<dbReference type="PANTHER" id="PTHR35795">
    <property type="entry name" value="SLR1885 PROTEIN"/>
    <property type="match status" value="1"/>
</dbReference>
<comment type="catalytic activity">
    <reaction evidence="6">
        <text>P(1),P(4)-bis(5'-adenosyl) tetraphosphate + H2O = 2 ADP + 2 H(+)</text>
        <dbReference type="Rhea" id="RHEA:24252"/>
        <dbReference type="ChEBI" id="CHEBI:15377"/>
        <dbReference type="ChEBI" id="CHEBI:15378"/>
        <dbReference type="ChEBI" id="CHEBI:58141"/>
        <dbReference type="ChEBI" id="CHEBI:456216"/>
        <dbReference type="EC" id="3.6.1.41"/>
    </reaction>
</comment>
<dbReference type="RefSeq" id="WP_180849504.1">
    <property type="nucleotide sequence ID" value="NZ_CP047418.1"/>
</dbReference>
<proteinExistence type="predicted"/>
<evidence type="ECO:0000256" key="5">
    <source>
        <dbReference type="ARBA" id="ARBA00023004"/>
    </source>
</evidence>
<evidence type="ECO:0000256" key="3">
    <source>
        <dbReference type="ARBA" id="ARBA00022741"/>
    </source>
</evidence>
<dbReference type="InterPro" id="IPR006675">
    <property type="entry name" value="HDIG_dom"/>
</dbReference>
<protein>
    <recommendedName>
        <fullName evidence="1">bis(5'-nucleosyl)-tetraphosphatase (symmetrical)</fullName>
        <ecNumber evidence="1">3.6.1.41</ecNumber>
    </recommendedName>
</protein>
<evidence type="ECO:0000256" key="6">
    <source>
        <dbReference type="ARBA" id="ARBA00049417"/>
    </source>
</evidence>
<dbReference type="NCBIfam" id="TIGR00488">
    <property type="entry name" value="bis(5'-nucleosyl)-tetraphosphatase (symmetrical) YqeK"/>
    <property type="match status" value="1"/>
</dbReference>
<dbReference type="InterPro" id="IPR006674">
    <property type="entry name" value="HD_domain"/>
</dbReference>
<keyword evidence="4" id="KW-0378">Hydrolase</keyword>
<dbReference type="PANTHER" id="PTHR35795:SF1">
    <property type="entry name" value="BIS(5'-NUCLEOSYL)-TETRAPHOSPHATASE, SYMMETRICAL"/>
    <property type="match status" value="1"/>
</dbReference>
<dbReference type="EC" id="3.6.1.41" evidence="1"/>
<dbReference type="Pfam" id="PF01966">
    <property type="entry name" value="HD"/>
    <property type="match status" value="1"/>
</dbReference>
<dbReference type="GO" id="GO:0008803">
    <property type="term" value="F:bis(5'-nucleosyl)-tetraphosphatase (symmetrical) activity"/>
    <property type="evidence" value="ECO:0007669"/>
    <property type="project" value="UniProtKB-EC"/>
</dbReference>
<dbReference type="InterPro" id="IPR003607">
    <property type="entry name" value="HD/PDEase_dom"/>
</dbReference>
<dbReference type="GO" id="GO:0046872">
    <property type="term" value="F:metal ion binding"/>
    <property type="evidence" value="ECO:0007669"/>
    <property type="project" value="UniProtKB-KW"/>
</dbReference>
<evidence type="ECO:0000313" key="8">
    <source>
        <dbReference type="EMBL" id="QLL77716.1"/>
    </source>
</evidence>
<dbReference type="InterPro" id="IPR051094">
    <property type="entry name" value="Diverse_Catalytic_Enzymes"/>
</dbReference>
<keyword evidence="5" id="KW-0408">Iron</keyword>
<dbReference type="SMART" id="SM00471">
    <property type="entry name" value="HDc"/>
    <property type="match status" value="1"/>
</dbReference>
<evidence type="ECO:0000256" key="4">
    <source>
        <dbReference type="ARBA" id="ARBA00022801"/>
    </source>
</evidence>
<organism evidence="8 9">
    <name type="scientific">Ligilactobacillus saerimneri</name>
    <dbReference type="NCBI Taxonomy" id="228229"/>
    <lineage>
        <taxon>Bacteria</taxon>
        <taxon>Bacillati</taxon>
        <taxon>Bacillota</taxon>
        <taxon>Bacilli</taxon>
        <taxon>Lactobacillales</taxon>
        <taxon>Lactobacillaceae</taxon>
        <taxon>Ligilactobacillus</taxon>
    </lineage>
</organism>
<reference evidence="8 9" key="1">
    <citation type="submission" date="2020-01" db="EMBL/GenBank/DDBJ databases">
        <title>Complete and circular genome sequences of six lactobacillus isolates from horses.</title>
        <authorList>
            <person name="Hassan H.M."/>
        </authorList>
    </citation>
    <scope>NUCLEOTIDE SEQUENCE [LARGE SCALE GENOMIC DNA]</scope>
    <source>
        <strain evidence="8 9">1A</strain>
    </source>
</reference>
<evidence type="ECO:0000259" key="7">
    <source>
        <dbReference type="PROSITE" id="PS51831"/>
    </source>
</evidence>
<dbReference type="CDD" id="cd00077">
    <property type="entry name" value="HDc"/>
    <property type="match status" value="1"/>
</dbReference>
<feature type="domain" description="HD" evidence="7">
    <location>
        <begin position="30"/>
        <end position="144"/>
    </location>
</feature>
<dbReference type="Proteomes" id="UP000510886">
    <property type="component" value="Chromosome"/>
</dbReference>
<accession>A0A7H9EJ96</accession>
<evidence type="ECO:0000256" key="1">
    <source>
        <dbReference type="ARBA" id="ARBA00012506"/>
    </source>
</evidence>
<evidence type="ECO:0000256" key="2">
    <source>
        <dbReference type="ARBA" id="ARBA00022723"/>
    </source>
</evidence>
<dbReference type="EMBL" id="CP047418">
    <property type="protein sequence ID" value="QLL77716.1"/>
    <property type="molecule type" value="Genomic_DNA"/>
</dbReference>
<dbReference type="AlphaFoldDB" id="A0A7H9EJ96"/>
<dbReference type="InterPro" id="IPR005249">
    <property type="entry name" value="YqeK"/>
</dbReference>
<dbReference type="NCBIfam" id="TIGR00277">
    <property type="entry name" value="HDIG"/>
    <property type="match status" value="1"/>
</dbReference>
<dbReference type="Gene3D" id="1.10.3210.10">
    <property type="entry name" value="Hypothetical protein af1432"/>
    <property type="match status" value="1"/>
</dbReference>
<keyword evidence="2" id="KW-0479">Metal-binding</keyword>
<dbReference type="SUPFAM" id="SSF109604">
    <property type="entry name" value="HD-domain/PDEase-like"/>
    <property type="match status" value="1"/>
</dbReference>